<evidence type="ECO:0000256" key="1">
    <source>
        <dbReference type="SAM" id="MobiDB-lite"/>
    </source>
</evidence>
<feature type="compositionally biased region" description="Low complexity" evidence="1">
    <location>
        <begin position="522"/>
        <end position="540"/>
    </location>
</feature>
<accession>A0A1Y1IXV4</accession>
<feature type="compositionally biased region" description="Basic and acidic residues" evidence="1">
    <location>
        <begin position="254"/>
        <end position="267"/>
    </location>
</feature>
<sequence>MDRYVLARLEEAQRGLWEYFRSCNDQALASPDLRMMVNIHEWIMEAPVQRPQDDFTVNLGPPPATELGRRPGSAAHGTRFGVPLSLLQAHFRRRYGTNWVEGFLQGRVVNYPPGTPNVQVPFRQYPIPTTGTLVEPPVSREEKPILAKAALAHKKRPRDIPGLRVLTRDEWEDEPDGADLIRVRSLIDRRSPTPPPGTGVVETEESEGPGEVDERGVKRPATAVEGVPTDRVSKVAKGSEEAAGATGGGAAKDAGARREKERAKKSTAEGASVAAAQTAVIGERELPTRLEATTTSTPPPVGAAASTGVTSAGVETCTTPVLPPVTLAATGPSAAEAAANAARAEEVAAMRELMVDEVEGEVNDLEKALDTYVQMTTGEREDVLGIRLYMQILHLAQWREVEIVRAGVEKDPIPRRLRAGRPPLSPAVLQNMENYAALTPIQRMIPMGSNLFGAIVQGRAAEVYAFRSRRPAQPLPSATGQKRRAETSPEEGVRAKKVAETGAEKKGGKPPVPGTVTSSSLTGAAEAKKGPAAATGPEAAAGGGERLGQVNTPAPGAGEEVGGEAIPEPQSPNFGRRRAEGLEDCAEDVLALKLRGEDPTAKAAMDEAGYPPFEMSEEEQLRLVSTLAASGTPRQREVSRTRKGLKRMAANKVFQFRMEKYRKRPPKDRPVWYIDADDILEAPRLRVMLDEIGAPQLPGARVEI</sequence>
<reference evidence="2 3" key="1">
    <citation type="journal article" date="2014" name="Nat. Commun.">
        <title>Klebsormidium flaccidum genome reveals primary factors for plant terrestrial adaptation.</title>
        <authorList>
            <person name="Hori K."/>
            <person name="Maruyama F."/>
            <person name="Fujisawa T."/>
            <person name="Togashi T."/>
            <person name="Yamamoto N."/>
            <person name="Seo M."/>
            <person name="Sato S."/>
            <person name="Yamada T."/>
            <person name="Mori H."/>
            <person name="Tajima N."/>
            <person name="Moriyama T."/>
            <person name="Ikeuchi M."/>
            <person name="Watanabe M."/>
            <person name="Wada H."/>
            <person name="Kobayashi K."/>
            <person name="Saito M."/>
            <person name="Masuda T."/>
            <person name="Sasaki-Sekimoto Y."/>
            <person name="Mashiguchi K."/>
            <person name="Awai K."/>
            <person name="Shimojima M."/>
            <person name="Masuda S."/>
            <person name="Iwai M."/>
            <person name="Nobusawa T."/>
            <person name="Narise T."/>
            <person name="Kondo S."/>
            <person name="Saito H."/>
            <person name="Sato R."/>
            <person name="Murakawa M."/>
            <person name="Ihara Y."/>
            <person name="Oshima-Yamada Y."/>
            <person name="Ohtaka K."/>
            <person name="Satoh M."/>
            <person name="Sonobe K."/>
            <person name="Ishii M."/>
            <person name="Ohtani R."/>
            <person name="Kanamori-Sato M."/>
            <person name="Honoki R."/>
            <person name="Miyazaki D."/>
            <person name="Mochizuki H."/>
            <person name="Umetsu J."/>
            <person name="Higashi K."/>
            <person name="Shibata D."/>
            <person name="Kamiya Y."/>
            <person name="Sato N."/>
            <person name="Nakamura Y."/>
            <person name="Tabata S."/>
            <person name="Ida S."/>
            <person name="Kurokawa K."/>
            <person name="Ohta H."/>
        </authorList>
    </citation>
    <scope>NUCLEOTIDE SEQUENCE [LARGE SCALE GENOMIC DNA]</scope>
    <source>
        <strain evidence="2 3">NIES-2285</strain>
    </source>
</reference>
<feature type="region of interest" description="Disordered" evidence="1">
    <location>
        <begin position="471"/>
        <end position="576"/>
    </location>
</feature>
<feature type="compositionally biased region" description="Low complexity" evidence="1">
    <location>
        <begin position="553"/>
        <end position="568"/>
    </location>
</feature>
<evidence type="ECO:0000313" key="2">
    <source>
        <dbReference type="EMBL" id="GAQ93597.1"/>
    </source>
</evidence>
<keyword evidence="3" id="KW-1185">Reference proteome</keyword>
<evidence type="ECO:0000313" key="3">
    <source>
        <dbReference type="Proteomes" id="UP000054558"/>
    </source>
</evidence>
<dbReference type="AlphaFoldDB" id="A0A1Y1IXV4"/>
<feature type="non-terminal residue" evidence="2">
    <location>
        <position position="704"/>
    </location>
</feature>
<feature type="compositionally biased region" description="Basic and acidic residues" evidence="1">
    <location>
        <begin position="483"/>
        <end position="507"/>
    </location>
</feature>
<dbReference type="EMBL" id="DF238642">
    <property type="protein sequence ID" value="GAQ93597.1"/>
    <property type="molecule type" value="Genomic_DNA"/>
</dbReference>
<protein>
    <submittedName>
        <fullName evidence="2">Uncharacterized protein</fullName>
    </submittedName>
</protein>
<feature type="compositionally biased region" description="Acidic residues" evidence="1">
    <location>
        <begin position="202"/>
        <end position="211"/>
    </location>
</feature>
<organism evidence="2 3">
    <name type="scientific">Klebsormidium nitens</name>
    <name type="common">Green alga</name>
    <name type="synonym">Ulothrix nitens</name>
    <dbReference type="NCBI Taxonomy" id="105231"/>
    <lineage>
        <taxon>Eukaryota</taxon>
        <taxon>Viridiplantae</taxon>
        <taxon>Streptophyta</taxon>
        <taxon>Klebsormidiophyceae</taxon>
        <taxon>Klebsormidiales</taxon>
        <taxon>Klebsormidiaceae</taxon>
        <taxon>Klebsormidium</taxon>
    </lineage>
</organism>
<feature type="region of interest" description="Disordered" evidence="1">
    <location>
        <begin position="183"/>
        <end position="286"/>
    </location>
</feature>
<dbReference type="Proteomes" id="UP000054558">
    <property type="component" value="Unassembled WGS sequence"/>
</dbReference>
<gene>
    <name evidence="2" type="ORF">KFL_016930020</name>
</gene>
<proteinExistence type="predicted"/>
<feature type="compositionally biased region" description="Basic and acidic residues" evidence="1">
    <location>
        <begin position="231"/>
        <end position="240"/>
    </location>
</feature>
<name>A0A1Y1IXV4_KLENI</name>